<dbReference type="EMBL" id="LAZR01001703">
    <property type="protein sequence ID" value="KKN40469.1"/>
    <property type="molecule type" value="Genomic_DNA"/>
</dbReference>
<dbReference type="Gene3D" id="2.70.40.10">
    <property type="match status" value="1"/>
</dbReference>
<proteinExistence type="inferred from homology"/>
<name>A0A0F9QD44_9ZZZZ</name>
<dbReference type="NCBIfam" id="NF001862">
    <property type="entry name" value="PRK00601.1"/>
    <property type="match status" value="1"/>
</dbReference>
<evidence type="ECO:0000256" key="4">
    <source>
        <dbReference type="ARBA" id="ARBA00023080"/>
    </source>
</evidence>
<dbReference type="InterPro" id="IPR033704">
    <property type="entry name" value="dUTPase_trimeric"/>
</dbReference>
<reference evidence="6" key="1">
    <citation type="journal article" date="2015" name="Nature">
        <title>Complex archaea that bridge the gap between prokaryotes and eukaryotes.</title>
        <authorList>
            <person name="Spang A."/>
            <person name="Saw J.H."/>
            <person name="Jorgensen S.L."/>
            <person name="Zaremba-Niedzwiedzka K."/>
            <person name="Martijn J."/>
            <person name="Lind A.E."/>
            <person name="van Eijk R."/>
            <person name="Schleper C."/>
            <person name="Guy L."/>
            <person name="Ettema T.J."/>
        </authorList>
    </citation>
    <scope>NUCLEOTIDE SEQUENCE</scope>
</reference>
<dbReference type="PANTHER" id="PTHR11241:SF0">
    <property type="entry name" value="DEOXYURIDINE 5'-TRIPHOSPHATE NUCLEOTIDOHYDROLASE"/>
    <property type="match status" value="1"/>
</dbReference>
<dbReference type="Pfam" id="PF00692">
    <property type="entry name" value="dUTPase"/>
    <property type="match status" value="1"/>
</dbReference>
<protein>
    <recommendedName>
        <fullName evidence="2">dUTP diphosphatase</fullName>
        <ecNumber evidence="2">3.6.1.23</ecNumber>
    </recommendedName>
</protein>
<dbReference type="InterPro" id="IPR036157">
    <property type="entry name" value="dUTPase-like_sf"/>
</dbReference>
<evidence type="ECO:0000259" key="5">
    <source>
        <dbReference type="Pfam" id="PF00692"/>
    </source>
</evidence>
<evidence type="ECO:0000313" key="6">
    <source>
        <dbReference type="EMBL" id="KKN40469.1"/>
    </source>
</evidence>
<gene>
    <name evidence="6" type="ORF">LCGC14_0733040</name>
</gene>
<dbReference type="CDD" id="cd07557">
    <property type="entry name" value="trimeric_dUTPase"/>
    <property type="match status" value="1"/>
</dbReference>
<dbReference type="SUPFAM" id="SSF51283">
    <property type="entry name" value="dUTPase-like"/>
    <property type="match status" value="1"/>
</dbReference>
<dbReference type="GO" id="GO:0006226">
    <property type="term" value="P:dUMP biosynthetic process"/>
    <property type="evidence" value="ECO:0007669"/>
    <property type="project" value="InterPro"/>
</dbReference>
<keyword evidence="4" id="KW-0546">Nucleotide metabolism</keyword>
<dbReference type="HAMAP" id="MF_00116">
    <property type="entry name" value="dUTPase_bact"/>
    <property type="match status" value="1"/>
</dbReference>
<keyword evidence="3" id="KW-0378">Hydrolase</keyword>
<accession>A0A0F9QD44</accession>
<dbReference type="PANTHER" id="PTHR11241">
    <property type="entry name" value="DEOXYURIDINE 5'-TRIPHOSPHATE NUCLEOTIDOHYDROLASE"/>
    <property type="match status" value="1"/>
</dbReference>
<organism evidence="6">
    <name type="scientific">marine sediment metagenome</name>
    <dbReference type="NCBI Taxonomy" id="412755"/>
    <lineage>
        <taxon>unclassified sequences</taxon>
        <taxon>metagenomes</taxon>
        <taxon>ecological metagenomes</taxon>
    </lineage>
</organism>
<comment type="similarity">
    <text evidence="1">Belongs to the dUTPase family.</text>
</comment>
<dbReference type="GO" id="GO:0004170">
    <property type="term" value="F:dUTP diphosphatase activity"/>
    <property type="evidence" value="ECO:0007669"/>
    <property type="project" value="UniProtKB-EC"/>
</dbReference>
<dbReference type="GO" id="GO:0000287">
    <property type="term" value="F:magnesium ion binding"/>
    <property type="evidence" value="ECO:0007669"/>
    <property type="project" value="InterPro"/>
</dbReference>
<dbReference type="EC" id="3.6.1.23" evidence="2"/>
<sequence>MAEVKFKRAPGNTELPLPNYATAGAAGMDLRAFLPDGPMTFLQGQVSLLSVGFSVELPRGTEMQIRPRSGLALKHGFLIPNAPGTVDEDYRGIIMVGLYYIGDAPFVIRHGDRIAQAVIADVRRYALVEVDELSDSTRGASGFGSTGLK</sequence>
<evidence type="ECO:0000256" key="1">
    <source>
        <dbReference type="ARBA" id="ARBA00006581"/>
    </source>
</evidence>
<comment type="caution">
    <text evidence="6">The sequence shown here is derived from an EMBL/GenBank/DDBJ whole genome shotgun (WGS) entry which is preliminary data.</text>
</comment>
<dbReference type="InterPro" id="IPR008181">
    <property type="entry name" value="dUTPase"/>
</dbReference>
<evidence type="ECO:0000256" key="2">
    <source>
        <dbReference type="ARBA" id="ARBA00012379"/>
    </source>
</evidence>
<dbReference type="NCBIfam" id="TIGR00576">
    <property type="entry name" value="dut"/>
    <property type="match status" value="1"/>
</dbReference>
<dbReference type="InterPro" id="IPR029054">
    <property type="entry name" value="dUTPase-like"/>
</dbReference>
<dbReference type="GO" id="GO:0046081">
    <property type="term" value="P:dUTP catabolic process"/>
    <property type="evidence" value="ECO:0007669"/>
    <property type="project" value="InterPro"/>
</dbReference>
<dbReference type="AlphaFoldDB" id="A0A0F9QD44"/>
<feature type="domain" description="dUTPase-like" evidence="5">
    <location>
        <begin position="14"/>
        <end position="147"/>
    </location>
</feature>
<evidence type="ECO:0000256" key="3">
    <source>
        <dbReference type="ARBA" id="ARBA00022801"/>
    </source>
</evidence>